<dbReference type="PROSITE" id="PS50002">
    <property type="entry name" value="SH3"/>
    <property type="match status" value="1"/>
</dbReference>
<dbReference type="Pfam" id="PF00611">
    <property type="entry name" value="FCH"/>
    <property type="match status" value="1"/>
</dbReference>
<sequence length="746" mass="84623">MPPNATASVDGSFEPTVLANHFWACDRRGMDQLVGCIRQSYDDLEGIHELYKDRAELEQEFGQKLMALHDKFEKTKDKKTGSSYRAITTVHQELAKSAQSHLDMSSRLQDEVAPQLGDWIAHHRETLDKLVSSLDALYKERQEKLSIMLRARDFPKRRDEYQSALTQVNQSVDEWNTTWRNACEELELLEQDRVDFFISNVWDYANLASARLLVQDEWCESIRKQLEECNLQDDLAFYVEHHGTGTKVPSTSDYADYFAEKIVNKQLPPRPRTMSSTTTASLNKPIMSESFKTNSVNVKRKPLGNKDATLNALLKKFERPPIPPVEGRPEITSTSKPTMTAPPQPPSSSSIKPPKSPRPQAKQLNEQSTMQQHQQQQPSRSSTSSCTTPSSSASSTTSSSQAQLSRSPVMPKEEHSQSRQQTASTSELGISMQQGPSCMYQQEPQRSPAHHHQHHHSTATDMQPPRSPIQAPAQQQRPTSYHQQQQATDNTAYQQPPRSPIIPPSHPPQQQQQQQQGLPPPLDMAAVQQQQKQRMMYQQQQQPPRSPVMPPPSPGYTAPRSPIMMAPRSPVQPPSSLDLYHQQQQHQQPPRSPIALHQQQQQPHDMLPPTHSPIQPYAVPTSLAPTMDNITTAAYDPRWQQQQQPQASPYMQPATPVVQQQHDPYAWTTASSNYELPDGKRVLFWVRALYDYNAADPTELSFCKNNLFAVTGMSIDEGWWEAELWDETWHCSRASGCIPHNFMVRI</sequence>
<keyword evidence="4" id="KW-0597">Phosphoprotein</keyword>
<dbReference type="InterPro" id="IPR001060">
    <property type="entry name" value="FCH_dom"/>
</dbReference>
<dbReference type="Pfam" id="PF00018">
    <property type="entry name" value="SH3_1"/>
    <property type="match status" value="1"/>
</dbReference>
<evidence type="ECO:0000256" key="5">
    <source>
        <dbReference type="PROSITE-ProRule" id="PRU00192"/>
    </source>
</evidence>
<dbReference type="AlphaFoldDB" id="A0AAD7Y3Z6"/>
<dbReference type="SMART" id="SM00326">
    <property type="entry name" value="SH3"/>
    <property type="match status" value="1"/>
</dbReference>
<dbReference type="GO" id="GO:0009898">
    <property type="term" value="C:cytoplasmic side of plasma membrane"/>
    <property type="evidence" value="ECO:0007669"/>
    <property type="project" value="TreeGrafter"/>
</dbReference>
<keyword evidence="2 5" id="KW-0728">SH3 domain</keyword>
<feature type="compositionally biased region" description="Basic residues" evidence="6">
    <location>
        <begin position="448"/>
        <end position="457"/>
    </location>
</feature>
<evidence type="ECO:0000259" key="7">
    <source>
        <dbReference type="PROSITE" id="PS50002"/>
    </source>
</evidence>
<dbReference type="CDD" id="cd00174">
    <property type="entry name" value="SH3"/>
    <property type="match status" value="1"/>
</dbReference>
<dbReference type="PANTHER" id="PTHR23065:SF7">
    <property type="entry name" value="NOSTRIN, ISOFORM H"/>
    <property type="match status" value="1"/>
</dbReference>
<comment type="subcellular location">
    <subcellularLocation>
        <location evidence="1">Cytoplasm</location>
    </subcellularLocation>
</comment>
<evidence type="ECO:0000256" key="2">
    <source>
        <dbReference type="ARBA" id="ARBA00022443"/>
    </source>
</evidence>
<dbReference type="InterPro" id="IPR001452">
    <property type="entry name" value="SH3_domain"/>
</dbReference>
<gene>
    <name evidence="8" type="ORF">O0I10_000612</name>
</gene>
<reference evidence="8 9" key="1">
    <citation type="submission" date="2023-03" db="EMBL/GenBank/DDBJ databases">
        <title>Genome sequence of Lichtheimia ornata CBS 291.66.</title>
        <authorList>
            <person name="Mohabir J.T."/>
            <person name="Shea T.P."/>
            <person name="Kurbessoian T."/>
            <person name="Berby B."/>
            <person name="Fontaine J."/>
            <person name="Livny J."/>
            <person name="Gnirke A."/>
            <person name="Stajich J.E."/>
            <person name="Cuomo C.A."/>
        </authorList>
    </citation>
    <scope>NUCLEOTIDE SEQUENCE [LARGE SCALE GENOMIC DNA]</scope>
    <source>
        <strain evidence="8">CBS 291.66</strain>
    </source>
</reference>
<dbReference type="Gene3D" id="2.30.30.40">
    <property type="entry name" value="SH3 Domains"/>
    <property type="match status" value="1"/>
</dbReference>
<feature type="compositionally biased region" description="Low complexity" evidence="6">
    <location>
        <begin position="508"/>
        <end position="517"/>
    </location>
</feature>
<feature type="compositionally biased region" description="Low complexity" evidence="6">
    <location>
        <begin position="527"/>
        <end position="543"/>
    </location>
</feature>
<feature type="domain" description="SH3" evidence="7">
    <location>
        <begin position="681"/>
        <end position="746"/>
    </location>
</feature>
<organism evidence="8 9">
    <name type="scientific">Lichtheimia ornata</name>
    <dbReference type="NCBI Taxonomy" id="688661"/>
    <lineage>
        <taxon>Eukaryota</taxon>
        <taxon>Fungi</taxon>
        <taxon>Fungi incertae sedis</taxon>
        <taxon>Mucoromycota</taxon>
        <taxon>Mucoromycotina</taxon>
        <taxon>Mucoromycetes</taxon>
        <taxon>Mucorales</taxon>
        <taxon>Lichtheimiaceae</taxon>
        <taxon>Lichtheimia</taxon>
    </lineage>
</organism>
<feature type="compositionally biased region" description="Low complexity" evidence="6">
    <location>
        <begin position="367"/>
        <end position="407"/>
    </location>
</feature>
<evidence type="ECO:0000256" key="3">
    <source>
        <dbReference type="ARBA" id="ARBA00022490"/>
    </source>
</evidence>
<protein>
    <recommendedName>
        <fullName evidence="7">SH3 domain-containing protein</fullName>
    </recommendedName>
</protein>
<keyword evidence="9" id="KW-1185">Reference proteome</keyword>
<evidence type="ECO:0000256" key="6">
    <source>
        <dbReference type="SAM" id="MobiDB-lite"/>
    </source>
</evidence>
<dbReference type="Proteomes" id="UP001234581">
    <property type="component" value="Unassembled WGS sequence"/>
</dbReference>
<dbReference type="SUPFAM" id="SSF103657">
    <property type="entry name" value="BAR/IMD domain-like"/>
    <property type="match status" value="1"/>
</dbReference>
<accession>A0AAD7Y3Z6</accession>
<dbReference type="GO" id="GO:0005543">
    <property type="term" value="F:phospholipid binding"/>
    <property type="evidence" value="ECO:0007669"/>
    <property type="project" value="TreeGrafter"/>
</dbReference>
<dbReference type="EMBL" id="JARTCD010000002">
    <property type="protein sequence ID" value="KAJ8663373.1"/>
    <property type="molecule type" value="Genomic_DNA"/>
</dbReference>
<dbReference type="GO" id="GO:0120104">
    <property type="term" value="C:mitotic actomyosin contractile ring, proximal layer"/>
    <property type="evidence" value="ECO:0007669"/>
    <property type="project" value="TreeGrafter"/>
</dbReference>
<name>A0AAD7Y3Z6_9FUNG</name>
<feature type="compositionally biased region" description="Pro residues" evidence="6">
    <location>
        <begin position="544"/>
        <end position="554"/>
    </location>
</feature>
<evidence type="ECO:0000313" key="9">
    <source>
        <dbReference type="Proteomes" id="UP001234581"/>
    </source>
</evidence>
<feature type="compositionally biased region" description="Polar residues" evidence="6">
    <location>
        <begin position="418"/>
        <end position="445"/>
    </location>
</feature>
<keyword evidence="3" id="KW-0963">Cytoplasm</keyword>
<dbReference type="GO" id="GO:0030036">
    <property type="term" value="P:actin cytoskeleton organization"/>
    <property type="evidence" value="ECO:0007669"/>
    <property type="project" value="UniProtKB-ARBA"/>
</dbReference>
<dbReference type="RefSeq" id="XP_058348285.1">
    <property type="nucleotide sequence ID" value="XM_058480721.1"/>
</dbReference>
<dbReference type="SMART" id="SM00055">
    <property type="entry name" value="FCH"/>
    <property type="match status" value="1"/>
</dbReference>
<dbReference type="PANTHER" id="PTHR23065">
    <property type="entry name" value="PROLINE-SERINE-THREONINE PHOSPHATASE INTERACTING PROTEIN 1"/>
    <property type="match status" value="1"/>
</dbReference>
<evidence type="ECO:0000313" key="8">
    <source>
        <dbReference type="EMBL" id="KAJ8663373.1"/>
    </source>
</evidence>
<dbReference type="InterPro" id="IPR027267">
    <property type="entry name" value="AH/BAR_dom_sf"/>
</dbReference>
<feature type="region of interest" description="Disordered" evidence="6">
    <location>
        <begin position="315"/>
        <end position="605"/>
    </location>
</feature>
<comment type="caution">
    <text evidence="8">The sequence shown here is derived from an EMBL/GenBank/DDBJ whole genome shotgun (WGS) entry which is preliminary data.</text>
</comment>
<dbReference type="Gene3D" id="1.20.1270.60">
    <property type="entry name" value="Arfaptin homology (AH) domain/BAR domain"/>
    <property type="match status" value="2"/>
</dbReference>
<evidence type="ECO:0000256" key="4">
    <source>
        <dbReference type="ARBA" id="ARBA00022553"/>
    </source>
</evidence>
<dbReference type="GeneID" id="83208034"/>
<evidence type="ECO:0000256" key="1">
    <source>
        <dbReference type="ARBA" id="ARBA00004496"/>
    </source>
</evidence>
<feature type="compositionally biased region" description="Polar residues" evidence="6">
    <location>
        <begin position="472"/>
        <end position="493"/>
    </location>
</feature>
<proteinExistence type="predicted"/>
<feature type="compositionally biased region" description="Pro residues" evidence="6">
    <location>
        <begin position="497"/>
        <end position="507"/>
    </location>
</feature>
<dbReference type="SUPFAM" id="SSF50044">
    <property type="entry name" value="SH3-domain"/>
    <property type="match status" value="1"/>
</dbReference>
<dbReference type="InterPro" id="IPR036028">
    <property type="entry name" value="SH3-like_dom_sf"/>
</dbReference>